<dbReference type="EMBL" id="MU154536">
    <property type="protein sequence ID" value="KAF9498668.1"/>
    <property type="molecule type" value="Genomic_DNA"/>
</dbReference>
<evidence type="ECO:0000313" key="2">
    <source>
        <dbReference type="Proteomes" id="UP000807025"/>
    </source>
</evidence>
<proteinExistence type="predicted"/>
<protein>
    <submittedName>
        <fullName evidence="1">Uncharacterized protein</fullName>
    </submittedName>
</protein>
<reference evidence="1" key="1">
    <citation type="submission" date="2020-11" db="EMBL/GenBank/DDBJ databases">
        <authorList>
            <consortium name="DOE Joint Genome Institute"/>
            <person name="Ahrendt S."/>
            <person name="Riley R."/>
            <person name="Andreopoulos W."/>
            <person name="Labutti K."/>
            <person name="Pangilinan J."/>
            <person name="Ruiz-Duenas F.J."/>
            <person name="Barrasa J.M."/>
            <person name="Sanchez-Garcia M."/>
            <person name="Camarero S."/>
            <person name="Miyauchi S."/>
            <person name="Serrano A."/>
            <person name="Linde D."/>
            <person name="Babiker R."/>
            <person name="Drula E."/>
            <person name="Ayuso-Fernandez I."/>
            <person name="Pacheco R."/>
            <person name="Padilla G."/>
            <person name="Ferreira P."/>
            <person name="Barriuso J."/>
            <person name="Kellner H."/>
            <person name="Castanera R."/>
            <person name="Alfaro M."/>
            <person name="Ramirez L."/>
            <person name="Pisabarro A.G."/>
            <person name="Kuo A."/>
            <person name="Tritt A."/>
            <person name="Lipzen A."/>
            <person name="He G."/>
            <person name="Yan M."/>
            <person name="Ng V."/>
            <person name="Cullen D."/>
            <person name="Martin F."/>
            <person name="Rosso M.-N."/>
            <person name="Henrissat B."/>
            <person name="Hibbett D."/>
            <person name="Martinez A.T."/>
            <person name="Grigoriev I.V."/>
        </authorList>
    </citation>
    <scope>NUCLEOTIDE SEQUENCE</scope>
    <source>
        <strain evidence="1">ATCC 90797</strain>
    </source>
</reference>
<dbReference type="AlphaFoldDB" id="A0A9P6DIB7"/>
<keyword evidence="2" id="KW-1185">Reference proteome</keyword>
<name>A0A9P6DIB7_PLEER</name>
<dbReference type="Proteomes" id="UP000807025">
    <property type="component" value="Unassembled WGS sequence"/>
</dbReference>
<accession>A0A9P6DIB7</accession>
<sequence length="164" mass="18177">MRILHSVVKKGGHFPFMHTCTPGRLNRRRRILHRMLFPSLPQKGTTTCPGERNSGDLHQAPVRLRSRSHQMSSFWLSGSNQRDVNEGQIALASYFLSETCGGTQSPTIALQPLSVCHSGEGTEGPEWLHPAAVSLCLRLWAVFKDYTPAFGGRRSSTGCVNSHH</sequence>
<organism evidence="1 2">
    <name type="scientific">Pleurotus eryngii</name>
    <name type="common">Boletus of the steppes</name>
    <dbReference type="NCBI Taxonomy" id="5323"/>
    <lineage>
        <taxon>Eukaryota</taxon>
        <taxon>Fungi</taxon>
        <taxon>Dikarya</taxon>
        <taxon>Basidiomycota</taxon>
        <taxon>Agaricomycotina</taxon>
        <taxon>Agaricomycetes</taxon>
        <taxon>Agaricomycetidae</taxon>
        <taxon>Agaricales</taxon>
        <taxon>Pleurotineae</taxon>
        <taxon>Pleurotaceae</taxon>
        <taxon>Pleurotus</taxon>
    </lineage>
</organism>
<comment type="caution">
    <text evidence="1">The sequence shown here is derived from an EMBL/GenBank/DDBJ whole genome shotgun (WGS) entry which is preliminary data.</text>
</comment>
<gene>
    <name evidence="1" type="ORF">BDN71DRAFT_349230</name>
</gene>
<evidence type="ECO:0000313" key="1">
    <source>
        <dbReference type="EMBL" id="KAF9498668.1"/>
    </source>
</evidence>